<proteinExistence type="predicted"/>
<reference evidence="1 2" key="1">
    <citation type="submission" date="2019-09" db="EMBL/GenBank/DDBJ databases">
        <title>Draft genome sequence of Ginsengibacter sp. BR5-29.</title>
        <authorList>
            <person name="Im W.-T."/>
        </authorList>
    </citation>
    <scope>NUCLEOTIDE SEQUENCE [LARGE SCALE GENOMIC DNA]</scope>
    <source>
        <strain evidence="1 2">BR5-29</strain>
    </source>
</reference>
<keyword evidence="2" id="KW-1185">Reference proteome</keyword>
<dbReference type="Proteomes" id="UP000326903">
    <property type="component" value="Unassembled WGS sequence"/>
</dbReference>
<dbReference type="NCBIfam" id="TIGR04183">
    <property type="entry name" value="Por_Secre_tail"/>
    <property type="match status" value="1"/>
</dbReference>
<protein>
    <submittedName>
        <fullName evidence="1">T9SS type A sorting domain-containing protein</fullName>
    </submittedName>
</protein>
<gene>
    <name evidence="1" type="ORF">FW778_22400</name>
</gene>
<sequence>MKSIFTSGQFQNLRPANLSKDKKWADYLFSPLKILFFTLLFFISSNSFAQTFPSASSCTSKDLSLVSATLDVVKCENCTQGDSVFHNLTVGINNKTGSTRTSFAFWATLTILNSDGTTASTTPIQGCFGPIPKNTTTNFPYPKKLGYKCGQSLELTNIWEAWTDASPGSTCPILLANTSTINPKCGTNPLLNIIAGVDANIDTVNATCTTLGSIKVKPFGGTAPYKVALGNNTPVSVAAGDSITFSNLAPGTYTINLTDANNCPNPVVRTRTIVATGSVATPAATVTQPTCTVSTATVTVTSPVSGVTYTLTQSGVVKYTAASDGTFSSVATGTYGLTATNGSCSSNGSNVTVNAQPSTPAAPSASVTQPTCTVSTATVTVTSPVSGITYTLTQSGVVKYTAASDGTFSSVATGTYGLNASNGTCSSAGSDITVNAPPASPTFTVCLVQPTLCANSGSVTISASGGSGFSYSIDGTDFTNNTGIFNNLGSGSVSSIQVKNSDGCISAPVSCNDITSNCAPPAIGVVAPTQSIKIASDQTTVKAYPNPFNTQVKFVVNAAHAGNGTLEIFNIVGQKVKTVYHGHVAAGVNNFDMNLPGQKNANLIYRFILDNKVVTGKLIQLNQ</sequence>
<evidence type="ECO:0000313" key="2">
    <source>
        <dbReference type="Proteomes" id="UP000326903"/>
    </source>
</evidence>
<name>A0A5J5IBY1_9BACT</name>
<dbReference type="AlphaFoldDB" id="A0A5J5IBY1"/>
<dbReference type="InterPro" id="IPR026444">
    <property type="entry name" value="Secre_tail"/>
</dbReference>
<dbReference type="RefSeq" id="WP_150417138.1">
    <property type="nucleotide sequence ID" value="NZ_VYQF01000015.1"/>
</dbReference>
<dbReference type="EMBL" id="VYQF01000015">
    <property type="protein sequence ID" value="KAA9034434.1"/>
    <property type="molecule type" value="Genomic_DNA"/>
</dbReference>
<comment type="caution">
    <text evidence="1">The sequence shown here is derived from an EMBL/GenBank/DDBJ whole genome shotgun (WGS) entry which is preliminary data.</text>
</comment>
<accession>A0A5J5IBY1</accession>
<evidence type="ECO:0000313" key="1">
    <source>
        <dbReference type="EMBL" id="KAA9034434.1"/>
    </source>
</evidence>
<organism evidence="1 2">
    <name type="scientific">Ginsengibacter hankyongi</name>
    <dbReference type="NCBI Taxonomy" id="2607284"/>
    <lineage>
        <taxon>Bacteria</taxon>
        <taxon>Pseudomonadati</taxon>
        <taxon>Bacteroidota</taxon>
        <taxon>Chitinophagia</taxon>
        <taxon>Chitinophagales</taxon>
        <taxon>Chitinophagaceae</taxon>
        <taxon>Ginsengibacter</taxon>
    </lineage>
</organism>